<evidence type="ECO:0000256" key="1">
    <source>
        <dbReference type="ARBA" id="ARBA00023125"/>
    </source>
</evidence>
<dbReference type="SMART" id="SM00530">
    <property type="entry name" value="HTH_XRE"/>
    <property type="match status" value="1"/>
</dbReference>
<dbReference type="RefSeq" id="WP_101684700.1">
    <property type="nucleotide sequence ID" value="NZ_PJRP01000019.1"/>
</dbReference>
<evidence type="ECO:0000259" key="2">
    <source>
        <dbReference type="PROSITE" id="PS50943"/>
    </source>
</evidence>
<dbReference type="EMBL" id="PJRP01000019">
    <property type="protein sequence ID" value="PLP97173.1"/>
    <property type="molecule type" value="Genomic_DNA"/>
</dbReference>
<dbReference type="PANTHER" id="PTHR46797">
    <property type="entry name" value="HTH-TYPE TRANSCRIPTIONAL REGULATOR"/>
    <property type="match status" value="1"/>
</dbReference>
<feature type="domain" description="HTH cro/C1-type" evidence="2">
    <location>
        <begin position="66"/>
        <end position="120"/>
    </location>
</feature>
<sequence length="126" mass="13964">MTAIQFIQREGNREYAIVPIDLWERVQHLFEAMEDVRIHDAAVADDDGFRVPAAVLDAQLAGDHPIKAWRDHRRLTQDALAAAAGVSKPYLSQIENRKRDGSVDVLRGLATALAVPLDLLVENRGA</sequence>
<organism evidence="3 4">
    <name type="scientific">Cupriavidus pauculus</name>
    <dbReference type="NCBI Taxonomy" id="82633"/>
    <lineage>
        <taxon>Bacteria</taxon>
        <taxon>Pseudomonadati</taxon>
        <taxon>Pseudomonadota</taxon>
        <taxon>Betaproteobacteria</taxon>
        <taxon>Burkholderiales</taxon>
        <taxon>Burkholderiaceae</taxon>
        <taxon>Cupriavidus</taxon>
    </lineage>
</organism>
<dbReference type="Gene3D" id="1.10.260.40">
    <property type="entry name" value="lambda repressor-like DNA-binding domains"/>
    <property type="match status" value="1"/>
</dbReference>
<dbReference type="CDD" id="cd00093">
    <property type="entry name" value="HTH_XRE"/>
    <property type="match status" value="1"/>
</dbReference>
<protein>
    <submittedName>
        <fullName evidence="3">XRE family transcriptional regulator</fullName>
    </submittedName>
</protein>
<dbReference type="SUPFAM" id="SSF47413">
    <property type="entry name" value="lambda repressor-like DNA-binding domains"/>
    <property type="match status" value="1"/>
</dbReference>
<proteinExistence type="predicted"/>
<reference evidence="3 4" key="1">
    <citation type="submission" date="2017-12" db="EMBL/GenBank/DDBJ databases">
        <title>Genome sequence of the active heterotrophic nitrifier-denitrifier, Cupriavidus pauculus UM1.</title>
        <authorList>
            <person name="Putonti C."/>
            <person name="Castignetti D."/>
        </authorList>
    </citation>
    <scope>NUCLEOTIDE SEQUENCE [LARGE SCALE GENOMIC DNA]</scope>
    <source>
        <strain evidence="3 4">UM1</strain>
    </source>
</reference>
<dbReference type="PROSITE" id="PS50943">
    <property type="entry name" value="HTH_CROC1"/>
    <property type="match status" value="1"/>
</dbReference>
<gene>
    <name evidence="3" type="ORF">CYJ10_28025</name>
</gene>
<dbReference type="GO" id="GO:0003700">
    <property type="term" value="F:DNA-binding transcription factor activity"/>
    <property type="evidence" value="ECO:0007669"/>
    <property type="project" value="TreeGrafter"/>
</dbReference>
<keyword evidence="1" id="KW-0238">DNA-binding</keyword>
<dbReference type="GO" id="GO:0003677">
    <property type="term" value="F:DNA binding"/>
    <property type="evidence" value="ECO:0007669"/>
    <property type="project" value="UniProtKB-KW"/>
</dbReference>
<evidence type="ECO:0000313" key="3">
    <source>
        <dbReference type="EMBL" id="PLP97173.1"/>
    </source>
</evidence>
<comment type="caution">
    <text evidence="3">The sequence shown here is derived from an EMBL/GenBank/DDBJ whole genome shotgun (WGS) entry which is preliminary data.</text>
</comment>
<dbReference type="InterPro" id="IPR001387">
    <property type="entry name" value="Cro/C1-type_HTH"/>
</dbReference>
<dbReference type="GO" id="GO:0005829">
    <property type="term" value="C:cytosol"/>
    <property type="evidence" value="ECO:0007669"/>
    <property type="project" value="TreeGrafter"/>
</dbReference>
<dbReference type="InterPro" id="IPR050807">
    <property type="entry name" value="TransReg_Diox_bact_type"/>
</dbReference>
<dbReference type="Proteomes" id="UP000234341">
    <property type="component" value="Unassembled WGS sequence"/>
</dbReference>
<evidence type="ECO:0000313" key="4">
    <source>
        <dbReference type="Proteomes" id="UP000234341"/>
    </source>
</evidence>
<dbReference type="Pfam" id="PF01381">
    <property type="entry name" value="HTH_3"/>
    <property type="match status" value="1"/>
</dbReference>
<dbReference type="PANTHER" id="PTHR46797:SF1">
    <property type="entry name" value="METHYLPHOSPHONATE SYNTHASE"/>
    <property type="match status" value="1"/>
</dbReference>
<dbReference type="OrthoDB" id="5679339at2"/>
<accession>A0A2N5C4L8</accession>
<dbReference type="AlphaFoldDB" id="A0A2N5C4L8"/>
<name>A0A2N5C4L8_9BURK</name>
<dbReference type="InterPro" id="IPR010982">
    <property type="entry name" value="Lambda_DNA-bd_dom_sf"/>
</dbReference>